<protein>
    <recommendedName>
        <fullName evidence="7">Ubiquitin-like protease family profile domain-containing protein</fullName>
    </recommendedName>
</protein>
<feature type="region of interest" description="Disordered" evidence="6">
    <location>
        <begin position="657"/>
        <end position="724"/>
    </location>
</feature>
<dbReference type="PANTHER" id="PTHR46896">
    <property type="entry name" value="SENTRIN-SPECIFIC PROTEASE"/>
    <property type="match status" value="1"/>
</dbReference>
<dbReference type="eggNOG" id="KOG0779">
    <property type="taxonomic scope" value="Eukaryota"/>
</dbReference>
<keyword evidence="9" id="KW-1185">Reference proteome</keyword>
<feature type="region of interest" description="Disordered" evidence="6">
    <location>
        <begin position="214"/>
        <end position="253"/>
    </location>
</feature>
<dbReference type="InterPro" id="IPR003653">
    <property type="entry name" value="Peptidase_C48_C"/>
</dbReference>
<feature type="compositionally biased region" description="Polar residues" evidence="6">
    <location>
        <begin position="706"/>
        <end position="721"/>
    </location>
</feature>
<feature type="compositionally biased region" description="Basic residues" evidence="6">
    <location>
        <begin position="758"/>
        <end position="771"/>
    </location>
</feature>
<dbReference type="KEGG" id="cci:CC1G_03439"/>
<dbReference type="Pfam" id="PF02902">
    <property type="entry name" value="Peptidase_C48"/>
    <property type="match status" value="2"/>
</dbReference>
<dbReference type="InParanoid" id="A8NQQ9"/>
<dbReference type="GO" id="GO:0005737">
    <property type="term" value="C:cytoplasm"/>
    <property type="evidence" value="ECO:0007669"/>
    <property type="project" value="TreeGrafter"/>
</dbReference>
<dbReference type="PANTHER" id="PTHR46896:SF3">
    <property type="entry name" value="FI06413P-RELATED"/>
    <property type="match status" value="1"/>
</dbReference>
<feature type="compositionally biased region" description="Polar residues" evidence="6">
    <location>
        <begin position="944"/>
        <end position="956"/>
    </location>
</feature>
<feature type="compositionally biased region" description="Basic and acidic residues" evidence="6">
    <location>
        <begin position="596"/>
        <end position="615"/>
    </location>
</feature>
<sequence>MNATQKDREPISRLHGLQQTKSFTKPPTRIEVPGKIPGPSKVKREGYGTNPFANVGFVKPNASKKATHSNPSTSRPPKLQSQMKTSGSRNTDSDYGLSGAERPAKRRRSDNTQSNSSPEVIYVSEDDLNIVPQSSQFSSLDEPYTPRPNPPKKPPKFHIAQDGPATVSLINEVEEIEDDPIEDPPSPQPSKRKQQTGNVKEKVQVFENMARKAQPRPDFNDTMRSKRPPPMPSGKNPFVKREEKRTQENGKRKKAPDFLPVKAFCAEDEGYRDIPCRLFWDDKTQKFSLSSLSNNLLLYDLALDQIKTIRYVSLDDAATAAKPTGAIIIVNDDCLIFDDADDEWSVDSYRTFKKFLFKSKADQSSISPMSANNLVQHYKTIPVNRMKPSTKASTASVGPSGRPPDLPHSGHLVEPPYPRPKASTGKAIQNTAVVGPPRLSATEQLAAEQTLRRSSRQAAASRAQEDPDEVVLVYPFSAPGAVNITNADLARLEPGEFLNDTLIEFGLKLWLQRLQETDPALAEQVHVFSSFFYKKLNKKNIEEGYNSVRKWTSKFDLFKKKYVIVPINEHMHWYLALIFEPEHVLRPPPPASSTSKQEDEVPREEEKTAGPRGDDVEVASVRGSEAEVEEDLTANLTQACSIQDPSEVKAEAPRVMDVDASPGKPPPSPTLSYADPDEIMNDASKPGASRLPSPMRVSPSPEIVETSRNPSPPMSTTTDSHPVTEVNDDVEVEADDLNIGPSGISPGSFYGKSSAKQYGKKRPVPKKRRVGRKSDVPAVVTGPLPNTTYVFTLDSLGTPHTHASNQLAKYLKLEAKDKKGIETEVKVIQRRQAYVPTQPNYCDCGLYLLHLAQTFVSNPQFYLEKCCTNDRTTSNAQRQEDWHDHKVPEMRQQLQQEIRKLSQEWQKLKKERPDPKAQDFKDDSDDDIIESVVVAPTKKKSAPVPSTVTTRAQRLR</sequence>
<dbReference type="GeneID" id="6012192"/>
<evidence type="ECO:0000313" key="9">
    <source>
        <dbReference type="Proteomes" id="UP000001861"/>
    </source>
</evidence>
<dbReference type="GO" id="GO:0070139">
    <property type="term" value="F:SUMO-specific endopeptidase activity"/>
    <property type="evidence" value="ECO:0007669"/>
    <property type="project" value="TreeGrafter"/>
</dbReference>
<feature type="compositionally biased region" description="Polar residues" evidence="6">
    <location>
        <begin position="68"/>
        <end position="90"/>
    </location>
</feature>
<feature type="region of interest" description="Disordered" evidence="6">
    <location>
        <begin position="380"/>
        <end position="424"/>
    </location>
</feature>
<dbReference type="FunCoup" id="A8NQQ9">
    <property type="interactions" value="137"/>
</dbReference>
<feature type="region of interest" description="Disordered" evidence="6">
    <location>
        <begin position="1"/>
        <end position="199"/>
    </location>
</feature>
<organism evidence="8 9">
    <name type="scientific">Coprinopsis cinerea (strain Okayama-7 / 130 / ATCC MYA-4618 / FGSC 9003)</name>
    <name type="common">Inky cap fungus</name>
    <name type="synonym">Hormographiella aspergillata</name>
    <dbReference type="NCBI Taxonomy" id="240176"/>
    <lineage>
        <taxon>Eukaryota</taxon>
        <taxon>Fungi</taxon>
        <taxon>Dikarya</taxon>
        <taxon>Basidiomycota</taxon>
        <taxon>Agaricomycotina</taxon>
        <taxon>Agaricomycetes</taxon>
        <taxon>Agaricomycetidae</taxon>
        <taxon>Agaricales</taxon>
        <taxon>Agaricineae</taxon>
        <taxon>Psathyrellaceae</taxon>
        <taxon>Coprinopsis</taxon>
    </lineage>
</organism>
<dbReference type="STRING" id="240176.A8NQQ9"/>
<dbReference type="Proteomes" id="UP000001861">
    <property type="component" value="Unassembled WGS sequence"/>
</dbReference>
<proteinExistence type="inferred from homology"/>
<evidence type="ECO:0000313" key="8">
    <source>
        <dbReference type="EMBL" id="EAU86228.2"/>
    </source>
</evidence>
<dbReference type="InterPro" id="IPR038765">
    <property type="entry name" value="Papain-like_cys_pep_sf"/>
</dbReference>
<evidence type="ECO:0000256" key="4">
    <source>
        <dbReference type="ARBA" id="ARBA00022786"/>
    </source>
</evidence>
<feature type="region of interest" description="Disordered" evidence="6">
    <location>
        <begin position="445"/>
        <end position="464"/>
    </location>
</feature>
<comment type="similarity">
    <text evidence="1">Belongs to the peptidase C48 family.</text>
</comment>
<dbReference type="GO" id="GO:0016926">
    <property type="term" value="P:protein desumoylation"/>
    <property type="evidence" value="ECO:0007669"/>
    <property type="project" value="TreeGrafter"/>
</dbReference>
<evidence type="ECO:0000256" key="6">
    <source>
        <dbReference type="SAM" id="MobiDB-lite"/>
    </source>
</evidence>
<feature type="compositionally biased region" description="Basic and acidic residues" evidence="6">
    <location>
        <begin position="907"/>
        <end position="921"/>
    </location>
</feature>
<dbReference type="OrthoDB" id="442460at2759"/>
<name>A8NQQ9_COPC7</name>
<evidence type="ECO:0000256" key="3">
    <source>
        <dbReference type="ARBA" id="ARBA00022670"/>
    </source>
</evidence>
<keyword evidence="5" id="KW-0378">Hydrolase</keyword>
<dbReference type="GO" id="GO:0006508">
    <property type="term" value="P:proteolysis"/>
    <property type="evidence" value="ECO:0007669"/>
    <property type="project" value="UniProtKB-KW"/>
</dbReference>
<gene>
    <name evidence="8" type="ORF">CC1G_03439</name>
</gene>
<dbReference type="RefSeq" id="XP_001835657.2">
    <property type="nucleotide sequence ID" value="XM_001835605.2"/>
</dbReference>
<evidence type="ECO:0000259" key="7">
    <source>
        <dbReference type="PROSITE" id="PS50600"/>
    </source>
</evidence>
<feature type="compositionally biased region" description="Basic and acidic residues" evidence="6">
    <location>
        <begin position="239"/>
        <end position="250"/>
    </location>
</feature>
<keyword evidence="3" id="KW-0645">Protease</keyword>
<feature type="compositionally biased region" description="Acidic residues" evidence="6">
    <location>
        <begin position="172"/>
        <end position="182"/>
    </location>
</feature>
<comment type="caution">
    <text evidence="8">The sequence shown here is derived from an EMBL/GenBank/DDBJ whole genome shotgun (WGS) entry which is preliminary data.</text>
</comment>
<evidence type="ECO:0000256" key="2">
    <source>
        <dbReference type="ARBA" id="ARBA00022553"/>
    </source>
</evidence>
<dbReference type="VEuPathDB" id="FungiDB:CC1G_03439"/>
<feature type="compositionally biased region" description="Basic and acidic residues" evidence="6">
    <location>
        <begin position="1"/>
        <end position="12"/>
    </location>
</feature>
<keyword evidence="2" id="KW-0597">Phosphoprotein</keyword>
<dbReference type="SUPFAM" id="SSF54001">
    <property type="entry name" value="Cysteine proteinases"/>
    <property type="match status" value="1"/>
</dbReference>
<feature type="region of interest" description="Disordered" evidence="6">
    <location>
        <begin position="907"/>
        <end position="956"/>
    </location>
</feature>
<keyword evidence="4" id="KW-0833">Ubl conjugation pathway</keyword>
<dbReference type="PROSITE" id="PS50600">
    <property type="entry name" value="ULP_PROTEASE"/>
    <property type="match status" value="1"/>
</dbReference>
<evidence type="ECO:0000256" key="5">
    <source>
        <dbReference type="ARBA" id="ARBA00022801"/>
    </source>
</evidence>
<feature type="region of interest" description="Disordered" evidence="6">
    <location>
        <begin position="588"/>
        <end position="630"/>
    </location>
</feature>
<feature type="region of interest" description="Disordered" evidence="6">
    <location>
        <begin position="738"/>
        <end position="779"/>
    </location>
</feature>
<reference evidence="8 9" key="1">
    <citation type="journal article" date="2010" name="Proc. Natl. Acad. Sci. U.S.A.">
        <title>Insights into evolution of multicellular fungi from the assembled chromosomes of the mushroom Coprinopsis cinerea (Coprinus cinereus).</title>
        <authorList>
            <person name="Stajich J.E."/>
            <person name="Wilke S.K."/>
            <person name="Ahren D."/>
            <person name="Au C.H."/>
            <person name="Birren B.W."/>
            <person name="Borodovsky M."/>
            <person name="Burns C."/>
            <person name="Canback B."/>
            <person name="Casselton L.A."/>
            <person name="Cheng C.K."/>
            <person name="Deng J."/>
            <person name="Dietrich F.S."/>
            <person name="Fargo D.C."/>
            <person name="Farman M.L."/>
            <person name="Gathman A.C."/>
            <person name="Goldberg J."/>
            <person name="Guigo R."/>
            <person name="Hoegger P.J."/>
            <person name="Hooker J.B."/>
            <person name="Huggins A."/>
            <person name="James T.Y."/>
            <person name="Kamada T."/>
            <person name="Kilaru S."/>
            <person name="Kodira C."/>
            <person name="Kues U."/>
            <person name="Kupfer D."/>
            <person name="Kwan H.S."/>
            <person name="Lomsadze A."/>
            <person name="Li W."/>
            <person name="Lilly W.W."/>
            <person name="Ma L.J."/>
            <person name="Mackey A.J."/>
            <person name="Manning G."/>
            <person name="Martin F."/>
            <person name="Muraguchi H."/>
            <person name="Natvig D.O."/>
            <person name="Palmerini H."/>
            <person name="Ramesh M.A."/>
            <person name="Rehmeyer C.J."/>
            <person name="Roe B.A."/>
            <person name="Shenoy N."/>
            <person name="Stanke M."/>
            <person name="Ter-Hovhannisyan V."/>
            <person name="Tunlid A."/>
            <person name="Velagapudi R."/>
            <person name="Vision T.J."/>
            <person name="Zeng Q."/>
            <person name="Zolan M.E."/>
            <person name="Pukkila P.J."/>
        </authorList>
    </citation>
    <scope>NUCLEOTIDE SEQUENCE [LARGE SCALE GENOMIC DNA]</scope>
    <source>
        <strain evidence="9">Okayama-7 / 130 / ATCC MYA-4618 / FGSC 9003</strain>
    </source>
</reference>
<dbReference type="HOGENOM" id="CLU_010190_0_0_1"/>
<dbReference type="InterPro" id="IPR051947">
    <property type="entry name" value="Sentrin-specific_protease"/>
</dbReference>
<accession>A8NQQ9</accession>
<dbReference type="AlphaFoldDB" id="A8NQQ9"/>
<dbReference type="Gene3D" id="3.40.395.10">
    <property type="entry name" value="Adenoviral Proteinase, Chain A"/>
    <property type="match status" value="1"/>
</dbReference>
<evidence type="ECO:0000256" key="1">
    <source>
        <dbReference type="ARBA" id="ARBA00005234"/>
    </source>
</evidence>
<dbReference type="EMBL" id="AACS02000008">
    <property type="protein sequence ID" value="EAU86228.2"/>
    <property type="molecule type" value="Genomic_DNA"/>
</dbReference>
<dbReference type="GO" id="GO:0005634">
    <property type="term" value="C:nucleus"/>
    <property type="evidence" value="ECO:0007669"/>
    <property type="project" value="TreeGrafter"/>
</dbReference>
<feature type="domain" description="Ubiquitin-like protease family profile" evidence="7">
    <location>
        <begin position="482"/>
        <end position="855"/>
    </location>
</feature>